<reference evidence="6 7" key="1">
    <citation type="journal article" date="2012" name="Appl. Environ. Microbiol.">
        <title>Short-read sequencing for genomic analysis of the brown rot fungus Fibroporia radiculosa.</title>
        <authorList>
            <person name="Tang J.D."/>
            <person name="Perkins A.D."/>
            <person name="Sonstegard T.S."/>
            <person name="Schroeder S.G."/>
            <person name="Burgess S.C."/>
            <person name="Diehl S.V."/>
        </authorList>
    </citation>
    <scope>NUCLEOTIDE SEQUENCE [LARGE SCALE GENOMIC DNA]</scope>
    <source>
        <strain evidence="6 7">TFFH 294</strain>
    </source>
</reference>
<dbReference type="RefSeq" id="XP_012184023.1">
    <property type="nucleotide sequence ID" value="XM_012328633.1"/>
</dbReference>
<dbReference type="GO" id="GO:0016314">
    <property type="term" value="F:phosphatidylinositol-3,4,5-trisphosphate 3-phosphatase activity"/>
    <property type="evidence" value="ECO:0007669"/>
    <property type="project" value="UniProtKB-EC"/>
</dbReference>
<dbReference type="GO" id="GO:0004725">
    <property type="term" value="F:protein tyrosine phosphatase activity"/>
    <property type="evidence" value="ECO:0007669"/>
    <property type="project" value="TreeGrafter"/>
</dbReference>
<evidence type="ECO:0000259" key="5">
    <source>
        <dbReference type="PROSITE" id="PS51181"/>
    </source>
</evidence>
<dbReference type="SUPFAM" id="SSF52799">
    <property type="entry name" value="(Phosphotyrosine protein) phosphatases II"/>
    <property type="match status" value="1"/>
</dbReference>
<dbReference type="EC" id="3.1.3.67" evidence="1"/>
<dbReference type="OrthoDB" id="5632at2759"/>
<feature type="compositionally biased region" description="Polar residues" evidence="3">
    <location>
        <begin position="213"/>
        <end position="230"/>
    </location>
</feature>
<dbReference type="GO" id="GO:0043491">
    <property type="term" value="P:phosphatidylinositol 3-kinase/protein kinase B signal transduction"/>
    <property type="evidence" value="ECO:0007669"/>
    <property type="project" value="TreeGrafter"/>
</dbReference>
<dbReference type="GO" id="GO:0048870">
    <property type="term" value="P:cell motility"/>
    <property type="evidence" value="ECO:0007669"/>
    <property type="project" value="TreeGrafter"/>
</dbReference>
<feature type="domain" description="Phosphatase tensin-type" evidence="5">
    <location>
        <begin position="16"/>
        <end position="289"/>
    </location>
</feature>
<dbReference type="InterPro" id="IPR016130">
    <property type="entry name" value="Tyr_Pase_AS"/>
</dbReference>
<dbReference type="InterPro" id="IPR029023">
    <property type="entry name" value="Tensin_phosphatase"/>
</dbReference>
<dbReference type="PROSITE" id="PS50056">
    <property type="entry name" value="TYR_PHOSPHATASE_2"/>
    <property type="match status" value="1"/>
</dbReference>
<feature type="compositionally biased region" description="Basic and acidic residues" evidence="3">
    <location>
        <begin position="193"/>
        <end position="208"/>
    </location>
</feature>
<proteinExistence type="predicted"/>
<feature type="domain" description="Tyrosine specific protein phosphatases" evidence="4">
    <location>
        <begin position="111"/>
        <end position="153"/>
    </location>
</feature>
<protein>
    <recommendedName>
        <fullName evidence="1">phosphatidylinositol-3,4,5-trisphosphate 3-phosphatase</fullName>
        <ecNumber evidence="1">3.1.3.67</ecNumber>
    </recommendedName>
</protein>
<dbReference type="PANTHER" id="PTHR12305:SF81">
    <property type="entry name" value="PHOSPHATIDYLINOSITOL 3,4,5-TRISPHOSPHATE 3-PHOSPHATASE AND DUAL-SPECIFICITY PROTEIN PHOSPHATASE PTEN"/>
    <property type="match status" value="1"/>
</dbReference>
<evidence type="ECO:0000313" key="6">
    <source>
        <dbReference type="EMBL" id="CCM04740.1"/>
    </source>
</evidence>
<dbReference type="GO" id="GO:0046856">
    <property type="term" value="P:phosphatidylinositol dephosphorylation"/>
    <property type="evidence" value="ECO:0007669"/>
    <property type="project" value="TreeGrafter"/>
</dbReference>
<dbReference type="STRING" id="599839.J4GTW6"/>
<feature type="region of interest" description="Disordered" evidence="3">
    <location>
        <begin position="155"/>
        <end position="234"/>
    </location>
</feature>
<dbReference type="InterPro" id="IPR057023">
    <property type="entry name" value="PTP-SAK"/>
</dbReference>
<dbReference type="GO" id="GO:0051896">
    <property type="term" value="P:regulation of phosphatidylinositol 3-kinase/protein kinase B signal transduction"/>
    <property type="evidence" value="ECO:0007669"/>
    <property type="project" value="TreeGrafter"/>
</dbReference>
<dbReference type="AlphaFoldDB" id="J4GTW6"/>
<feature type="compositionally biased region" description="Polar residues" evidence="3">
    <location>
        <begin position="479"/>
        <end position="492"/>
    </location>
</feature>
<sequence length="618" mass="68183">MTDFIRRLVSGDKARFKDGDLDVDLDLVYITDQVVVMGYPAAGLESLYRNRREDARRFLEHRHQKNFWVFNFCPVGENSYPASVFDGRYNGGETPAYPLTTGALTHRAPPLAILPLVAREMRTWLEADPVHVAVLHCKAGKGRSGTMACAYLLTSNAPPQPLQPTRSRTAKEEATARAEQIMDAMPSDEGEDQNLHQDDLSLDGKDPIASELASGTETPSPQAQEQPTDAQSRDITHGTAADNLTQVLELHSSRRMKRPSSPSRKAKQGVSIPSQRRWLYYWSLLLAHQAPRGLWAADADAALPGRRKVRLTQITVRMRELSGMATRLVRAANAVIERTSFAKATGTAAASARGRGLLWASLARYDDELVEQLERWEQYTRERAGDMGRRRAGSERRGDKALADIFRADEWDNGKMVRSFARLGVVGADSVRNEESQTDERVLAQVLHPLTDDKWGALRDKIQQDAGNRLDAAQDTKSEQTSINEGAQTPKNSDGVVLEADREVRVKLYMGQVPMGWFWFIPAFHMPRPGSAAGPSATLALQRKEVDFPIGIGSNIIDVAVSMEWVLEGAQALEPPSREGSLASRQGRGEPAGIASSLHAATAGDFRRVVESKQAAED</sequence>
<dbReference type="InterPro" id="IPR029021">
    <property type="entry name" value="Prot-tyrosine_phosphatase-like"/>
</dbReference>
<dbReference type="Proteomes" id="UP000006352">
    <property type="component" value="Unassembled WGS sequence"/>
</dbReference>
<dbReference type="Pfam" id="PF22784">
    <property type="entry name" value="PTP-SAK"/>
    <property type="match status" value="1"/>
</dbReference>
<keyword evidence="7" id="KW-1185">Reference proteome</keyword>
<gene>
    <name evidence="6" type="ORF">FIBRA_06929</name>
</gene>
<dbReference type="PANTHER" id="PTHR12305">
    <property type="entry name" value="PHOSPHATASE WITH HOMOLOGY TO TENSIN"/>
    <property type="match status" value="1"/>
</dbReference>
<dbReference type="InterPro" id="IPR000387">
    <property type="entry name" value="Tyr_Pase_dom"/>
</dbReference>
<dbReference type="GO" id="GO:0005886">
    <property type="term" value="C:plasma membrane"/>
    <property type="evidence" value="ECO:0007669"/>
    <property type="project" value="TreeGrafter"/>
</dbReference>
<keyword evidence="2" id="KW-0378">Hydrolase</keyword>
<dbReference type="GO" id="GO:0005829">
    <property type="term" value="C:cytosol"/>
    <property type="evidence" value="ECO:0007669"/>
    <property type="project" value="TreeGrafter"/>
</dbReference>
<evidence type="ECO:0000313" key="7">
    <source>
        <dbReference type="Proteomes" id="UP000006352"/>
    </source>
</evidence>
<accession>J4GTW6</accession>
<evidence type="ECO:0000259" key="4">
    <source>
        <dbReference type="PROSITE" id="PS50056"/>
    </source>
</evidence>
<evidence type="ECO:0000256" key="1">
    <source>
        <dbReference type="ARBA" id="ARBA00013015"/>
    </source>
</evidence>
<dbReference type="HOGENOM" id="CLU_026170_0_0_1"/>
<dbReference type="GO" id="GO:0005634">
    <property type="term" value="C:nucleus"/>
    <property type="evidence" value="ECO:0007669"/>
    <property type="project" value="TreeGrafter"/>
</dbReference>
<dbReference type="PROSITE" id="PS51181">
    <property type="entry name" value="PPASE_TENSIN"/>
    <property type="match status" value="1"/>
</dbReference>
<feature type="region of interest" description="Disordered" evidence="3">
    <location>
        <begin position="468"/>
        <end position="493"/>
    </location>
</feature>
<dbReference type="PROSITE" id="PS00383">
    <property type="entry name" value="TYR_PHOSPHATASE_1"/>
    <property type="match status" value="1"/>
</dbReference>
<dbReference type="GeneID" id="24099651"/>
<dbReference type="Gene3D" id="3.90.190.10">
    <property type="entry name" value="Protein tyrosine phosphatase superfamily"/>
    <property type="match status" value="1"/>
</dbReference>
<organism evidence="6 7">
    <name type="scientific">Fibroporia radiculosa</name>
    <dbReference type="NCBI Taxonomy" id="599839"/>
    <lineage>
        <taxon>Eukaryota</taxon>
        <taxon>Fungi</taxon>
        <taxon>Dikarya</taxon>
        <taxon>Basidiomycota</taxon>
        <taxon>Agaricomycotina</taxon>
        <taxon>Agaricomycetes</taxon>
        <taxon>Polyporales</taxon>
        <taxon>Fibroporiaceae</taxon>
        <taxon>Fibroporia</taxon>
    </lineage>
</organism>
<feature type="region of interest" description="Disordered" evidence="3">
    <location>
        <begin position="574"/>
        <end position="596"/>
    </location>
</feature>
<evidence type="ECO:0000256" key="3">
    <source>
        <dbReference type="SAM" id="MobiDB-lite"/>
    </source>
</evidence>
<dbReference type="InParanoid" id="J4GTW6"/>
<evidence type="ECO:0000256" key="2">
    <source>
        <dbReference type="ARBA" id="ARBA00022801"/>
    </source>
</evidence>
<dbReference type="InterPro" id="IPR051281">
    <property type="entry name" value="Dual-spec_lipid-protein_phosph"/>
</dbReference>
<name>J4GTW6_9APHY</name>
<dbReference type="EMBL" id="HE797166">
    <property type="protein sequence ID" value="CCM04740.1"/>
    <property type="molecule type" value="Genomic_DNA"/>
</dbReference>
<dbReference type="GO" id="GO:0042995">
    <property type="term" value="C:cell projection"/>
    <property type="evidence" value="ECO:0007669"/>
    <property type="project" value="TreeGrafter"/>
</dbReference>